<dbReference type="PROSITE" id="PS50127">
    <property type="entry name" value="UBC_2"/>
    <property type="match status" value="1"/>
</dbReference>
<name>A0A1Y1X1N9_9FUNG</name>
<dbReference type="SUPFAM" id="SSF54495">
    <property type="entry name" value="UBC-like"/>
    <property type="match status" value="1"/>
</dbReference>
<evidence type="ECO:0000313" key="3">
    <source>
        <dbReference type="EMBL" id="ORX79538.1"/>
    </source>
</evidence>
<dbReference type="STRING" id="1754192.A0A1Y1X1N9"/>
<evidence type="ECO:0000259" key="2">
    <source>
        <dbReference type="PROSITE" id="PS50127"/>
    </source>
</evidence>
<dbReference type="SMART" id="SM00212">
    <property type="entry name" value="UBCc"/>
    <property type="match status" value="1"/>
</dbReference>
<dbReference type="Gene3D" id="3.10.110.10">
    <property type="entry name" value="Ubiquitin Conjugating Enzyme"/>
    <property type="match status" value="1"/>
</dbReference>
<evidence type="ECO:0000313" key="4">
    <source>
        <dbReference type="Proteomes" id="UP000193944"/>
    </source>
</evidence>
<reference evidence="3 4" key="1">
    <citation type="submission" date="2016-08" db="EMBL/GenBank/DDBJ databases">
        <title>A Parts List for Fungal Cellulosomes Revealed by Comparative Genomics.</title>
        <authorList>
            <consortium name="DOE Joint Genome Institute"/>
            <person name="Haitjema C.H."/>
            <person name="Gilmore S.P."/>
            <person name="Henske J.K."/>
            <person name="Solomon K.V."/>
            <person name="De Groot R."/>
            <person name="Kuo A."/>
            <person name="Mondo S.J."/>
            <person name="Salamov A.A."/>
            <person name="Labutti K."/>
            <person name="Zhao Z."/>
            <person name="Chiniquy J."/>
            <person name="Barry K."/>
            <person name="Brewer H.M."/>
            <person name="Purvine S.O."/>
            <person name="Wright A.T."/>
            <person name="Boxma B."/>
            <person name="Van Alen T."/>
            <person name="Hackstein J.H."/>
            <person name="Baker S.E."/>
            <person name="Grigoriev I.V."/>
            <person name="O'Malley M.A."/>
        </authorList>
    </citation>
    <scope>NUCLEOTIDE SEQUENCE [LARGE SCALE GENOMIC DNA]</scope>
    <source>
        <strain evidence="3 4">S4</strain>
    </source>
</reference>
<proteinExistence type="predicted"/>
<sequence length="182" mass="21847">MSEDNEYINKTFLLNIIKKETPIIESKIDEDKNYLYKMPSDFYLKPIIRTNFLGYPRIIEGGFPGKKGTVWEKYKLKVIFFIPRNYPNEPPKVIRFIPPVFHPNVSKEGNAYFTQSWYPEYGLTQILIDLQILLAKPCIDYFYNREASELYKNDMEKYNERIKLSPYQKIVFKHDPTYKKYI</sequence>
<reference evidence="3 4" key="2">
    <citation type="submission" date="2016-08" db="EMBL/GenBank/DDBJ databases">
        <title>Pervasive Adenine N6-methylation of Active Genes in Fungi.</title>
        <authorList>
            <consortium name="DOE Joint Genome Institute"/>
            <person name="Mondo S.J."/>
            <person name="Dannebaum R.O."/>
            <person name="Kuo R.C."/>
            <person name="Labutti K."/>
            <person name="Haridas S."/>
            <person name="Kuo A."/>
            <person name="Salamov A."/>
            <person name="Ahrendt S.R."/>
            <person name="Lipzen A."/>
            <person name="Sullivan W."/>
            <person name="Andreopoulos W.B."/>
            <person name="Clum A."/>
            <person name="Lindquist E."/>
            <person name="Daum C."/>
            <person name="Ramamoorthy G.K."/>
            <person name="Gryganskyi A."/>
            <person name="Culley D."/>
            <person name="Magnuson J.K."/>
            <person name="James T.Y."/>
            <person name="O'Malley M.A."/>
            <person name="Stajich J.E."/>
            <person name="Spatafora J.W."/>
            <person name="Visel A."/>
            <person name="Grigoriev I.V."/>
        </authorList>
    </citation>
    <scope>NUCLEOTIDE SEQUENCE [LARGE SCALE GENOMIC DNA]</scope>
    <source>
        <strain evidence="3 4">S4</strain>
    </source>
</reference>
<comment type="caution">
    <text evidence="3">The sequence shown here is derived from an EMBL/GenBank/DDBJ whole genome shotgun (WGS) entry which is preliminary data.</text>
</comment>
<dbReference type="OrthoDB" id="2117308at2759"/>
<dbReference type="InterPro" id="IPR016135">
    <property type="entry name" value="UBQ-conjugating_enzyme/RWD"/>
</dbReference>
<protein>
    <submittedName>
        <fullName evidence="3">UBC-like protein</fullName>
    </submittedName>
</protein>
<dbReference type="EMBL" id="MCFG01000172">
    <property type="protein sequence ID" value="ORX79538.1"/>
    <property type="molecule type" value="Genomic_DNA"/>
</dbReference>
<dbReference type="AlphaFoldDB" id="A0A1Y1X1N9"/>
<dbReference type="Pfam" id="PF00179">
    <property type="entry name" value="UQ_con"/>
    <property type="match status" value="1"/>
</dbReference>
<dbReference type="InterPro" id="IPR050113">
    <property type="entry name" value="Ub_conjugating_enzyme"/>
</dbReference>
<dbReference type="PANTHER" id="PTHR24067">
    <property type="entry name" value="UBIQUITIN-CONJUGATING ENZYME E2"/>
    <property type="match status" value="1"/>
</dbReference>
<accession>A0A1Y1X1N9</accession>
<dbReference type="Proteomes" id="UP000193944">
    <property type="component" value="Unassembled WGS sequence"/>
</dbReference>
<evidence type="ECO:0000256" key="1">
    <source>
        <dbReference type="ARBA" id="ARBA00022786"/>
    </source>
</evidence>
<gene>
    <name evidence="3" type="ORF">BCR32DRAFT_294396</name>
</gene>
<keyword evidence="1" id="KW-0833">Ubl conjugation pathway</keyword>
<dbReference type="InterPro" id="IPR000608">
    <property type="entry name" value="UBC"/>
</dbReference>
<feature type="domain" description="UBC core" evidence="2">
    <location>
        <begin position="23"/>
        <end position="171"/>
    </location>
</feature>
<keyword evidence="4" id="KW-1185">Reference proteome</keyword>
<organism evidence="3 4">
    <name type="scientific">Anaeromyces robustus</name>
    <dbReference type="NCBI Taxonomy" id="1754192"/>
    <lineage>
        <taxon>Eukaryota</taxon>
        <taxon>Fungi</taxon>
        <taxon>Fungi incertae sedis</taxon>
        <taxon>Chytridiomycota</taxon>
        <taxon>Chytridiomycota incertae sedis</taxon>
        <taxon>Neocallimastigomycetes</taxon>
        <taxon>Neocallimastigales</taxon>
        <taxon>Neocallimastigaceae</taxon>
        <taxon>Anaeromyces</taxon>
    </lineage>
</organism>